<reference evidence="8" key="2">
    <citation type="submission" date="2025-08" db="UniProtKB">
        <authorList>
            <consortium name="RefSeq"/>
        </authorList>
    </citation>
    <scope>IDENTIFICATION</scope>
    <source>
        <strain evidence="8">J_2021</strain>
        <tissue evidence="8">Erythrocytes</tissue>
    </source>
</reference>
<protein>
    <submittedName>
        <fullName evidence="8">Protein phosphatase 1 regulatory subunit 35</fullName>
    </submittedName>
</protein>
<proteinExistence type="inferred from homology"/>
<dbReference type="Proteomes" id="UP000186698">
    <property type="component" value="Chromosome 3S"/>
</dbReference>
<dbReference type="RefSeq" id="XP_018095265.1">
    <property type="nucleotide sequence ID" value="XM_018239776.2"/>
</dbReference>
<evidence type="ECO:0000313" key="8">
    <source>
        <dbReference type="RefSeq" id="XP_018095265.1"/>
    </source>
</evidence>
<dbReference type="InterPro" id="IPR029135">
    <property type="entry name" value="PPP1R35_C"/>
</dbReference>
<evidence type="ECO:0000256" key="2">
    <source>
        <dbReference type="ARBA" id="ARBA00022490"/>
    </source>
</evidence>
<evidence type="ECO:0000256" key="1">
    <source>
        <dbReference type="ARBA" id="ARBA00004114"/>
    </source>
</evidence>
<dbReference type="InterPro" id="IPR033590">
    <property type="entry name" value="PPP1R35"/>
</dbReference>
<dbReference type="GO" id="GO:0005814">
    <property type="term" value="C:centriole"/>
    <property type="evidence" value="ECO:0000318"/>
    <property type="project" value="GO_Central"/>
</dbReference>
<keyword evidence="7" id="KW-1185">Reference proteome</keyword>
<reference evidence="7" key="1">
    <citation type="submission" date="2024-06" db="UniProtKB">
        <authorList>
            <consortium name="RefSeq"/>
        </authorList>
    </citation>
    <scope>NUCLEOTIDE SEQUENCE [LARGE SCALE GENOMIC DNA]</scope>
    <source>
        <strain evidence="7">J_2021</strain>
    </source>
</reference>
<gene>
    <name evidence="8" type="primary">LOC108703572</name>
</gene>
<dbReference type="Pfam" id="PF15503">
    <property type="entry name" value="PPP1R35_C"/>
    <property type="match status" value="1"/>
</dbReference>
<keyword evidence="3" id="KW-0206">Cytoskeleton</keyword>
<sequence>MRVQTCPIGVTMAALPLFNSMVLTAPATGGSHAPGTYKMSAVRTLSARECEDDEGDAIPCNFVPQPLPLGVGGGTESHPLLDISLTPDKGGGILRRKSWERGQVQRQVRFVLSEESRSRGRSHELGVGLQCPRMHSTAGLKEQVQREVEQQFHADSAVQRELERSYRVRRSIESEAARALNVGRAQTLYQGLMSVEPPAEHVQRLSEKPRRVEAKEAPQLQAPDLSAFSHLCERFTETPYLTVEGPPPLTICPRPRPSHTAFDMYHKLKEWAP</sequence>
<dbReference type="PANTHER" id="PTHR28625:SF1">
    <property type="entry name" value="PROTEIN PHOSPHATASE 1 REGULATORY SUBUNIT 35"/>
    <property type="match status" value="1"/>
</dbReference>
<keyword evidence="2" id="KW-0963">Cytoplasm</keyword>
<accession>A0A8J0U5E5</accession>
<dbReference type="AlphaFoldDB" id="A0A8J0U5E5"/>
<dbReference type="OrthoDB" id="8942190at2759"/>
<dbReference type="GeneID" id="108703572"/>
<feature type="chain" id="PRO_5035294118" evidence="5">
    <location>
        <begin position="30"/>
        <end position="273"/>
    </location>
</feature>
<organism evidence="7 8">
    <name type="scientific">Xenopus laevis</name>
    <name type="common">African clawed frog</name>
    <dbReference type="NCBI Taxonomy" id="8355"/>
    <lineage>
        <taxon>Eukaryota</taxon>
        <taxon>Metazoa</taxon>
        <taxon>Chordata</taxon>
        <taxon>Craniata</taxon>
        <taxon>Vertebrata</taxon>
        <taxon>Euteleostomi</taxon>
        <taxon>Amphibia</taxon>
        <taxon>Batrachia</taxon>
        <taxon>Anura</taxon>
        <taxon>Pipoidea</taxon>
        <taxon>Pipidae</taxon>
        <taxon>Xenopodinae</taxon>
        <taxon>Xenopus</taxon>
        <taxon>Xenopus</taxon>
    </lineage>
</organism>
<evidence type="ECO:0000259" key="6">
    <source>
        <dbReference type="Pfam" id="PF15503"/>
    </source>
</evidence>
<evidence type="ECO:0000256" key="3">
    <source>
        <dbReference type="ARBA" id="ARBA00023212"/>
    </source>
</evidence>
<dbReference type="PANTHER" id="PTHR28625">
    <property type="entry name" value="PROTEIN PHOSPHATASE 1 REGULATORY SUBUNIT 35"/>
    <property type="match status" value="1"/>
</dbReference>
<comment type="subcellular location">
    <subcellularLocation>
        <location evidence="1">Cytoplasm</location>
        <location evidence="1">Cytoskeleton</location>
        <location evidence="1">Microtubule organizing center</location>
        <location evidence="1">Centrosome</location>
        <location evidence="1">Centriole</location>
    </subcellularLocation>
</comment>
<keyword evidence="5" id="KW-0732">Signal</keyword>
<feature type="signal peptide" evidence="5">
    <location>
        <begin position="1"/>
        <end position="29"/>
    </location>
</feature>
<feature type="domain" description="Protein phosphatase 1 regulatory subunit 35 C-terminal" evidence="6">
    <location>
        <begin position="132"/>
        <end position="267"/>
    </location>
</feature>
<evidence type="ECO:0000313" key="7">
    <source>
        <dbReference type="Proteomes" id="UP000186698"/>
    </source>
</evidence>
<dbReference type="GO" id="GO:0019902">
    <property type="term" value="F:phosphatase binding"/>
    <property type="evidence" value="ECO:0007669"/>
    <property type="project" value="InterPro"/>
</dbReference>
<name>A0A8J0U5E5_XENLA</name>
<evidence type="ECO:0000256" key="4">
    <source>
        <dbReference type="ARBA" id="ARBA00029452"/>
    </source>
</evidence>
<dbReference type="GO" id="GO:1903724">
    <property type="term" value="P:positive regulation of centriole elongation"/>
    <property type="evidence" value="ECO:0000318"/>
    <property type="project" value="GO_Central"/>
</dbReference>
<evidence type="ECO:0000256" key="5">
    <source>
        <dbReference type="SAM" id="SignalP"/>
    </source>
</evidence>
<dbReference type="KEGG" id="xla:108703572"/>
<comment type="similarity">
    <text evidence="4">Belongs to the PPP1R35 family.</text>
</comment>
<dbReference type="GO" id="GO:0045724">
    <property type="term" value="P:positive regulation of cilium assembly"/>
    <property type="evidence" value="ECO:0000318"/>
    <property type="project" value="GO_Central"/>
</dbReference>